<evidence type="ECO:0000313" key="1">
    <source>
        <dbReference type="EMBL" id="KAJ8636459.1"/>
    </source>
</evidence>
<reference evidence="1 2" key="1">
    <citation type="journal article" date="2022" name="Hortic Res">
        <title>A haplotype resolved chromosomal level avocado genome allows analysis of novel avocado genes.</title>
        <authorList>
            <person name="Nath O."/>
            <person name="Fletcher S.J."/>
            <person name="Hayward A."/>
            <person name="Shaw L.M."/>
            <person name="Masouleh A.K."/>
            <person name="Furtado A."/>
            <person name="Henry R.J."/>
            <person name="Mitter N."/>
        </authorList>
    </citation>
    <scope>NUCLEOTIDE SEQUENCE [LARGE SCALE GENOMIC DNA]</scope>
    <source>
        <strain evidence="2">cv. Hass</strain>
    </source>
</reference>
<evidence type="ECO:0000313" key="2">
    <source>
        <dbReference type="Proteomes" id="UP001234297"/>
    </source>
</evidence>
<comment type="caution">
    <text evidence="1">The sequence shown here is derived from an EMBL/GenBank/DDBJ whole genome shotgun (WGS) entry which is preliminary data.</text>
</comment>
<dbReference type="EMBL" id="CM056811">
    <property type="protein sequence ID" value="KAJ8636459.1"/>
    <property type="molecule type" value="Genomic_DNA"/>
</dbReference>
<proteinExistence type="predicted"/>
<sequence>MSSQSDPNTFSIRIVSMDYYMKPPIADIDICYSTFQGGGVTEVPVIRIYGSTLAGQKTCLHVHRALPYLYVPCSDVSIRTPQEGHAYTQLISCAMEKALKLKAFGGSKKQHVHGCSLVRARKFYGFHSSEELFVKIYLYYPHEVSRAANLLLGGSVLNRTFQPYESHFPYLLQFLVDYNLYGMGLIHLSKVKFRHPLPVDFIPRAVCYSSHCIYNTYNPTCSSSSFQEDSTSDACQDPAVWLSSSIPTGWMWPFPAIGPDNSPDQGVPLFRRQSTCELEGDSTVDEILNQQFKMYTSLSQIESEVKMVQSLVPIWEEEYERTGVHDAVKSPDPNKPPPEYVLRTFSHGFGFEDAFLDLCAEAHNSPHQVTPQEEGDNFVKSVRSLTDVSDLHKLEAHAGSSIFHGEPKYQYMERKNDSTLPQGSFPKTGDDVISLEHRDGFYGPAPIIEEMLSTETIETSITKGVDSEALGLLRWLASSQAREDIITDDELVHEAILSPLLPTTIEKALERAHLEYESESQQECQDILDSVVGKEEITCFPDQGPSARTSSENMIPQVDSSCGDPLISHRDDSSEMEMNNDVQRPSLHTPALDTGSGLNTQKKNQPLWGSLPFSTRKKVHDDSEPAYISSTEISSNEVKSDFGASTSAGNEVEKRYDGIVINRSSREADFSGLKEGKILSECSLRDLMRRKRCHSVESSEYGSHRVKKVVYTKGQKEEMPSPEHPAFQNVEHATIHHGTSHVKPSHVKPSTSDICRTVKEMKPGATTSRLGACFGGFKPRSTSCNAFKYGKLPFQLSTGCSLQANVFSNEHSHSEGGRDGENIGASVESQNFAITGVPQLYDEPVGIPDTFNSDQPDTMTRTAVGERCKVESNSSSCKLATSDGYIQKMDLAVTGQVLKFDDDDDNQTVDDGLVKMVTIPHSCFTTIPGEDARLVKDNYVGNDDNGVSVAVEGVLQLEDHAKTSASVNADILQIEKYTTEREDTRQTFSSGLDLATVVNKEKYPMEYIELTFTKKPPIDLTDWISIETSSTPAVYGHSFLEIRDRLDGRPGEGSDGDDLPAFLANDCEEAKESHHISSKGSWGHDHCQEPVLGVPTHYQNDGSFLYLLTPALVPPSLECVHQWILQSSEKSGMDVPIGTPRENLHEALMRPSSPKYSDVLGVNCCTYERSPNEQQNVHGIFSSYPKYAQGSFEDVHDGFLPGPASGPNAKPDLDKSIHENNGNIRAEFNLRRTDRMPTEPQNDRKNAKEKACAENWRELSQISGPGIKSDLTPLSQTGFRDPASVGAGQQLTLLSIEVQAESRGDLRPDPRFDAINIIVLAFQEDNNHFREVYLLLRCNERKSCQRNLDGIFGCKVVSTSEEKLLFDHFMKIICSFDPDILMGWEIQGGSLGFLAERAAHLGIGLLRKISRTPFFETKADTNDSTNPEKGILDNALPNALVSDSVVLEDEIIEDEWGRTHASGVHVGGRIVLNMWRIMRSEIKLNMYTVEAAAEAVLRRKVPSFPFRVLTQWFSSGPTRARFQCIEHIIERAKLNLEIINQLDLINRTSELARVFGIDFFSVLARGSQYRVESMFLRLAHSQNYLALSPGSQKVASQPAMECLPLVMEPESGFYADPVVVLDFQSLYPSMIIAYNLCFCTCLGNVASSKANILGVSSYSPDPHVLADLKDQILLTPNGVMYVPSKVRKGVLPRLLEEILSTRIMVKQAMKKLMPPQRVLHRILDARQLALKLIANVTYGYTAAGFSGRMPCAELADSIVQCGRRTLENAIFYVNTYDKWKARVIYGDTDSMFVLLKGRTVAESFKIGQEIASAITAMNPNPVTLKMEKVYHPCVLLTKKRYVGYSYESPDQSIPVFDAKGIETVRRDTCAAVAKTLEQSLRILFKHQETSYVKEYLQRQWTRILCERVSLQDFVFSKEVRLGTYRASSLPPAALVATKAMKADPRAEPRYGERIPYVVIHGEPGARLVDMVVDPLDLLEINSPYRLNDLYYINKQIIPALQRVFGLLGVDLNKWFSEMPRPVRPSLAKRNFYDPKSESLLDFDDSRHGISRKASTSRTRIDYYYLSQHCTLCGELVQASTYLCDSCSKKRPVVAAAIVGRTSKLEREIQHLCAICRQCGGGDWIVERGVKCTSLACSIFYERQKVQKESRSVSAVATETGFYPRCQVEWF</sequence>
<dbReference type="Proteomes" id="UP001234297">
    <property type="component" value="Chromosome 3"/>
</dbReference>
<protein>
    <submittedName>
        <fullName evidence="1">Uncharacterized protein</fullName>
    </submittedName>
</protein>
<organism evidence="1 2">
    <name type="scientific">Persea americana</name>
    <name type="common">Avocado</name>
    <dbReference type="NCBI Taxonomy" id="3435"/>
    <lineage>
        <taxon>Eukaryota</taxon>
        <taxon>Viridiplantae</taxon>
        <taxon>Streptophyta</taxon>
        <taxon>Embryophyta</taxon>
        <taxon>Tracheophyta</taxon>
        <taxon>Spermatophyta</taxon>
        <taxon>Magnoliopsida</taxon>
        <taxon>Magnoliidae</taxon>
        <taxon>Laurales</taxon>
        <taxon>Lauraceae</taxon>
        <taxon>Persea</taxon>
    </lineage>
</organism>
<name>A0ACC2LSP0_PERAE</name>
<keyword evidence="2" id="KW-1185">Reference proteome</keyword>
<accession>A0ACC2LSP0</accession>
<gene>
    <name evidence="1" type="ORF">MRB53_010726</name>
</gene>